<sequence>MTVERSAFHVDLRGIVDVLSHHLYSSPRVYLRELVQNAVDAITARTAEEPDAPRRVEITPADVSDDGALHITDTGIGLDENGIRTVLATIGGSTKRDDLGFARESFLGQFGIGLLSCFLVSDEIRLLTRAEGRPTLEWNGSADGTYAVRPADRERREVGTEVVLAGRSGDRGLLETEAVLELARQFASHLPVELVVVTTDGPVEVAGQAFPWESDDALADRCEAELGFRPLDSIRLSEPAAGLDGVAWVLPSGGAPRGRHRVYAKRMLVGDSDAGVLPEWAFFVRTVVDTDHLRLTASRESLHEDEVLEETRDRIGAQLRDWLLDLVQRDPERARVFFAEHHLAVKAMALQDDAMLDILVDLFEWETSTGRSTLADVAQVERVLTYVTSVEDFHQVAPIARAQDLTVLNAGYAYDDRILARWLARQPDVEGRHLAPSDLTTEFTELEPQEEDRFAALLDMAHQVLARAGCRPVARGFSPTRLQAVLLSNRAADQQLDRAVVLDRSSGPWAAALATQDRPQDLPTFVLNARNPALRRLVDLGDEDLQRAAVEALYAQALYAGQHPLRPFDSALVARALPNLIDLAINRTAGDPA</sequence>
<proteinExistence type="inferred from homology"/>
<comment type="similarity">
    <text evidence="1">Belongs to the heat shock protein 90 family.</text>
</comment>
<keyword evidence="2" id="KW-0547">Nucleotide-binding</keyword>
<keyword evidence="6" id="KW-1185">Reference proteome</keyword>
<evidence type="ECO:0000313" key="5">
    <source>
        <dbReference type="EMBL" id="MDF8263675.1"/>
    </source>
</evidence>
<evidence type="ECO:0000256" key="2">
    <source>
        <dbReference type="ARBA" id="ARBA00022741"/>
    </source>
</evidence>
<dbReference type="Proteomes" id="UP001528912">
    <property type="component" value="Unassembled WGS sequence"/>
</dbReference>
<dbReference type="Pfam" id="PF13589">
    <property type="entry name" value="HATPase_c_3"/>
    <property type="match status" value="1"/>
</dbReference>
<dbReference type="Pfam" id="PF00183">
    <property type="entry name" value="HSP90"/>
    <property type="match status" value="1"/>
</dbReference>
<dbReference type="Gene3D" id="3.30.565.10">
    <property type="entry name" value="Histidine kinase-like ATPase, C-terminal domain"/>
    <property type="match status" value="1"/>
</dbReference>
<dbReference type="Gene3D" id="3.30.230.80">
    <property type="match status" value="1"/>
</dbReference>
<evidence type="ECO:0000313" key="6">
    <source>
        <dbReference type="Proteomes" id="UP001528912"/>
    </source>
</evidence>
<name>A0ABT6C480_9MICO</name>
<protein>
    <submittedName>
        <fullName evidence="5">HSP90 family protein</fullName>
    </submittedName>
</protein>
<keyword evidence="3" id="KW-0067">ATP-binding</keyword>
<dbReference type="SUPFAM" id="SSF54211">
    <property type="entry name" value="Ribosomal protein S5 domain 2-like"/>
    <property type="match status" value="1"/>
</dbReference>
<dbReference type="NCBIfam" id="NF010683">
    <property type="entry name" value="PRK14083.1"/>
    <property type="match status" value="1"/>
</dbReference>
<dbReference type="PIRSF" id="PIRSF002583">
    <property type="entry name" value="Hsp90"/>
    <property type="match status" value="1"/>
</dbReference>
<dbReference type="InterPro" id="IPR020568">
    <property type="entry name" value="Ribosomal_Su5_D2-typ_SF"/>
</dbReference>
<dbReference type="SUPFAM" id="SSF55874">
    <property type="entry name" value="ATPase domain of HSP90 chaperone/DNA topoisomerase II/histidine kinase"/>
    <property type="match status" value="1"/>
</dbReference>
<dbReference type="InterPro" id="IPR036890">
    <property type="entry name" value="HATPase_C_sf"/>
</dbReference>
<keyword evidence="4" id="KW-0143">Chaperone</keyword>
<dbReference type="RefSeq" id="WP_277191343.1">
    <property type="nucleotide sequence ID" value="NZ_JAROAV010000020.1"/>
</dbReference>
<dbReference type="InterPro" id="IPR001404">
    <property type="entry name" value="Hsp90_fam"/>
</dbReference>
<accession>A0ABT6C480</accession>
<comment type="caution">
    <text evidence="5">The sequence shown here is derived from an EMBL/GenBank/DDBJ whole genome shotgun (WGS) entry which is preliminary data.</text>
</comment>
<reference evidence="5 6" key="1">
    <citation type="submission" date="2023-03" db="EMBL/GenBank/DDBJ databases">
        <title>YIM 133296 draft genome.</title>
        <authorList>
            <person name="Xiong L."/>
        </authorList>
    </citation>
    <scope>NUCLEOTIDE SEQUENCE [LARGE SCALE GENOMIC DNA]</scope>
    <source>
        <strain evidence="5 6">YIM 133296</strain>
    </source>
</reference>
<evidence type="ECO:0000256" key="3">
    <source>
        <dbReference type="ARBA" id="ARBA00022840"/>
    </source>
</evidence>
<dbReference type="EMBL" id="JAROAV010000020">
    <property type="protein sequence ID" value="MDF8263675.1"/>
    <property type="molecule type" value="Genomic_DNA"/>
</dbReference>
<dbReference type="PANTHER" id="PTHR11528">
    <property type="entry name" value="HEAT SHOCK PROTEIN 90 FAMILY MEMBER"/>
    <property type="match status" value="1"/>
</dbReference>
<organism evidence="5 6">
    <name type="scientific">Luteipulveratus flavus</name>
    <dbReference type="NCBI Taxonomy" id="3031728"/>
    <lineage>
        <taxon>Bacteria</taxon>
        <taxon>Bacillati</taxon>
        <taxon>Actinomycetota</taxon>
        <taxon>Actinomycetes</taxon>
        <taxon>Micrococcales</taxon>
        <taxon>Dermacoccaceae</taxon>
        <taxon>Luteipulveratus</taxon>
    </lineage>
</organism>
<dbReference type="PRINTS" id="PR00775">
    <property type="entry name" value="HEATSHOCK90"/>
</dbReference>
<evidence type="ECO:0000256" key="1">
    <source>
        <dbReference type="ARBA" id="ARBA00008239"/>
    </source>
</evidence>
<evidence type="ECO:0000256" key="4">
    <source>
        <dbReference type="ARBA" id="ARBA00023186"/>
    </source>
</evidence>
<dbReference type="InterPro" id="IPR020575">
    <property type="entry name" value="Hsp90_N"/>
</dbReference>
<gene>
    <name evidence="5" type="ORF">P4R38_05395</name>
</gene>